<evidence type="ECO:0000256" key="4">
    <source>
        <dbReference type="ARBA" id="ARBA00022801"/>
    </source>
</evidence>
<dbReference type="InterPro" id="IPR000819">
    <property type="entry name" value="Peptidase_M17_C"/>
</dbReference>
<organism evidence="10 11">
    <name type="scientific">Paractinoplanes globisporus</name>
    <dbReference type="NCBI Taxonomy" id="113565"/>
    <lineage>
        <taxon>Bacteria</taxon>
        <taxon>Bacillati</taxon>
        <taxon>Actinomycetota</taxon>
        <taxon>Actinomycetes</taxon>
        <taxon>Micromonosporales</taxon>
        <taxon>Micromonosporaceae</taxon>
        <taxon>Paractinoplanes</taxon>
    </lineage>
</organism>
<feature type="domain" description="Cytosol aminopeptidase" evidence="9">
    <location>
        <begin position="153"/>
        <end position="454"/>
    </location>
</feature>
<evidence type="ECO:0000256" key="7">
    <source>
        <dbReference type="ARBA" id="ARBA00050021"/>
    </source>
</evidence>
<protein>
    <recommendedName>
        <fullName evidence="7">Probable cytosol aminopeptidase</fullName>
    </recommendedName>
    <alternativeName>
        <fullName evidence="8">Leucine aminopeptidase</fullName>
    </alternativeName>
    <alternativeName>
        <fullName evidence="5">Leucyl aminopeptidase</fullName>
    </alternativeName>
</protein>
<dbReference type="Gene3D" id="3.40.630.10">
    <property type="entry name" value="Zn peptidases"/>
    <property type="match status" value="1"/>
</dbReference>
<accession>A0ABW6WV03</accession>
<dbReference type="RefSeq" id="WP_020514331.1">
    <property type="nucleotide sequence ID" value="NZ_JBIAZU010000010.1"/>
</dbReference>
<evidence type="ECO:0000256" key="3">
    <source>
        <dbReference type="ARBA" id="ARBA00022670"/>
    </source>
</evidence>
<evidence type="ECO:0000256" key="8">
    <source>
        <dbReference type="ARBA" id="ARBA00050061"/>
    </source>
</evidence>
<dbReference type="InterPro" id="IPR011356">
    <property type="entry name" value="Leucine_aapep/pepB"/>
</dbReference>
<comment type="similarity">
    <text evidence="1">Belongs to the peptidase M17 family.</text>
</comment>
<dbReference type="SUPFAM" id="SSF53187">
    <property type="entry name" value="Zn-dependent exopeptidases"/>
    <property type="match status" value="1"/>
</dbReference>
<comment type="function">
    <text evidence="6">Presumably involved in the processing and regular turnover of intracellular proteins. Catalyzes the removal of unsubstituted N-terminal amino acids from various peptides.</text>
</comment>
<dbReference type="PRINTS" id="PR00481">
    <property type="entry name" value="LAMNOPPTDASE"/>
</dbReference>
<reference evidence="10 11" key="1">
    <citation type="submission" date="2024-10" db="EMBL/GenBank/DDBJ databases">
        <title>The Natural Products Discovery Center: Release of the First 8490 Sequenced Strains for Exploring Actinobacteria Biosynthetic Diversity.</title>
        <authorList>
            <person name="Kalkreuter E."/>
            <person name="Kautsar S.A."/>
            <person name="Yang D."/>
            <person name="Bader C.D."/>
            <person name="Teijaro C.N."/>
            <person name="Fluegel L."/>
            <person name="Davis C.M."/>
            <person name="Simpson J.R."/>
            <person name="Lauterbach L."/>
            <person name="Steele A.D."/>
            <person name="Gui C."/>
            <person name="Meng S."/>
            <person name="Li G."/>
            <person name="Viehrig K."/>
            <person name="Ye F."/>
            <person name="Su P."/>
            <person name="Kiefer A.F."/>
            <person name="Nichols A."/>
            <person name="Cepeda A.J."/>
            <person name="Yan W."/>
            <person name="Fan B."/>
            <person name="Jiang Y."/>
            <person name="Adhikari A."/>
            <person name="Zheng C.-J."/>
            <person name="Schuster L."/>
            <person name="Cowan T.M."/>
            <person name="Smanski M.J."/>
            <person name="Chevrette M.G."/>
            <person name="De Carvalho L.P.S."/>
            <person name="Shen B."/>
        </authorList>
    </citation>
    <scope>NUCLEOTIDE SEQUENCE [LARGE SCALE GENOMIC DNA]</scope>
    <source>
        <strain evidence="10 11">NPDC000087</strain>
    </source>
</reference>
<comment type="caution">
    <text evidence="10">The sequence shown here is derived from an EMBL/GenBank/DDBJ whole genome shotgun (WGS) entry which is preliminary data.</text>
</comment>
<evidence type="ECO:0000313" key="11">
    <source>
        <dbReference type="Proteomes" id="UP001602245"/>
    </source>
</evidence>
<sequence length="467" mass="47623">MPVVRTPARDRAAEIDAAIDAVTTGAGPVVLADGSAARRIRFVTSALFVTEASPAGGWLPFGAAVGETAADGDTLLAGLGDATVEHARRAGLAAGALLRGGDYAVEAPADLLPALVDGLVSGYSGVEAVTLRLPGERLADAEQGRLAADVARLARRLTSAPANVVTPRAAARWAETIAGRAGLTCAVLGPDEVAAEGFGALAAIGGGSANGPCLVRLDYLPDAGTPEVALVGKGVTFDSGGLSLKSPAAMQAMRMDVAGAATVLAVMAGLSRGGCPVPVRAVLPFAENLPGPGATRPGDVVTAWNGTEIQIIDTDFEGRVMLADALALAAASTPRLLVDLATLTYQAEIALGPQIAAVFGRDEPAATEFLAAAARAGEPMWRLPYDERYLDQVRTASGVRNHPLHDSGRAITAALFLGEFVPRGVPWVHCDMAGPAWEGDASVDGATGFGARTLLELLLPRRPTQDS</sequence>
<dbReference type="Pfam" id="PF00883">
    <property type="entry name" value="Peptidase_M17"/>
    <property type="match status" value="1"/>
</dbReference>
<keyword evidence="2" id="KW-0031">Aminopeptidase</keyword>
<keyword evidence="11" id="KW-1185">Reference proteome</keyword>
<gene>
    <name evidence="10" type="ORF">ACFY35_47325</name>
</gene>
<keyword evidence="4 10" id="KW-0378">Hydrolase</keyword>
<evidence type="ECO:0000256" key="2">
    <source>
        <dbReference type="ARBA" id="ARBA00022438"/>
    </source>
</evidence>
<evidence type="ECO:0000313" key="10">
    <source>
        <dbReference type="EMBL" id="MFF5297094.1"/>
    </source>
</evidence>
<name>A0ABW6WV03_9ACTN</name>
<evidence type="ECO:0000259" key="9">
    <source>
        <dbReference type="Pfam" id="PF00883"/>
    </source>
</evidence>
<dbReference type="PANTHER" id="PTHR11963:SF23">
    <property type="entry name" value="CYTOSOL AMINOPEPTIDASE"/>
    <property type="match status" value="1"/>
</dbReference>
<evidence type="ECO:0000256" key="6">
    <source>
        <dbReference type="ARBA" id="ARBA00049972"/>
    </source>
</evidence>
<proteinExistence type="inferred from homology"/>
<evidence type="ECO:0000256" key="5">
    <source>
        <dbReference type="ARBA" id="ARBA00033172"/>
    </source>
</evidence>
<dbReference type="PANTHER" id="PTHR11963">
    <property type="entry name" value="LEUCINE AMINOPEPTIDASE-RELATED"/>
    <property type="match status" value="1"/>
</dbReference>
<keyword evidence="3" id="KW-0645">Protease</keyword>
<dbReference type="EMBL" id="JBIAZU010000010">
    <property type="protein sequence ID" value="MFF5297094.1"/>
    <property type="molecule type" value="Genomic_DNA"/>
</dbReference>
<evidence type="ECO:0000256" key="1">
    <source>
        <dbReference type="ARBA" id="ARBA00009528"/>
    </source>
</evidence>
<dbReference type="GO" id="GO:0016787">
    <property type="term" value="F:hydrolase activity"/>
    <property type="evidence" value="ECO:0007669"/>
    <property type="project" value="UniProtKB-KW"/>
</dbReference>
<dbReference type="Proteomes" id="UP001602245">
    <property type="component" value="Unassembled WGS sequence"/>
</dbReference>